<proteinExistence type="predicted"/>
<dbReference type="AlphaFoldDB" id="A0A8J5X5M4"/>
<dbReference type="Pfam" id="PF09353">
    <property type="entry name" value="DUF1995"/>
    <property type="match status" value="1"/>
</dbReference>
<dbReference type="PANTHER" id="PTHR35509:SF1">
    <property type="entry name" value="DOMAIN PROTEIN, PUTATIVE (DUF1995)-RELATED"/>
    <property type="match status" value="1"/>
</dbReference>
<dbReference type="Proteomes" id="UP000751190">
    <property type="component" value="Unassembled WGS sequence"/>
</dbReference>
<accession>A0A8J5X5M4</accession>
<feature type="signal peptide" evidence="1">
    <location>
        <begin position="1"/>
        <end position="16"/>
    </location>
</feature>
<comment type="caution">
    <text evidence="3">The sequence shown here is derived from an EMBL/GenBank/DDBJ whole genome shotgun (WGS) entry which is preliminary data.</text>
</comment>
<reference evidence="3" key="1">
    <citation type="submission" date="2021-05" db="EMBL/GenBank/DDBJ databases">
        <title>The genome of the haptophyte Pavlova lutheri (Diacronema luteri, Pavlovales) - a model for lipid biosynthesis in eukaryotic algae.</title>
        <authorList>
            <person name="Hulatt C.J."/>
            <person name="Posewitz M.C."/>
        </authorList>
    </citation>
    <scope>NUCLEOTIDE SEQUENCE</scope>
    <source>
        <strain evidence="3">NIVA-4/92</strain>
    </source>
</reference>
<evidence type="ECO:0000313" key="3">
    <source>
        <dbReference type="EMBL" id="KAG8461591.1"/>
    </source>
</evidence>
<dbReference type="OrthoDB" id="439792at2759"/>
<dbReference type="InterPro" id="IPR053021">
    <property type="entry name" value="Chloroplast_ADK"/>
</dbReference>
<feature type="chain" id="PRO_5035256819" description="DUF1995 domain-containing protein" evidence="1">
    <location>
        <begin position="17"/>
        <end position="304"/>
    </location>
</feature>
<feature type="domain" description="DUF1995" evidence="2">
    <location>
        <begin position="44"/>
        <end position="273"/>
    </location>
</feature>
<evidence type="ECO:0000313" key="4">
    <source>
        <dbReference type="Proteomes" id="UP000751190"/>
    </source>
</evidence>
<evidence type="ECO:0000259" key="2">
    <source>
        <dbReference type="Pfam" id="PF09353"/>
    </source>
</evidence>
<keyword evidence="1" id="KW-0732">Signal</keyword>
<keyword evidence="4" id="KW-1185">Reference proteome</keyword>
<name>A0A8J5X5M4_DIALT</name>
<dbReference type="PANTHER" id="PTHR35509">
    <property type="entry name" value="DOMAIN PROTEIN, PUTATIVE (DUF1995)-RELATED"/>
    <property type="match status" value="1"/>
</dbReference>
<sequence length="304" mass="32947">MLAGAQLGVLALAVLARPTGRGAQRAPAPLRAVGAAGEPEAALPRSVVEISQQAALAALAALDNGHSRLQINLRSSEEPLAFGLSERAFSPLCEVLNSLAHVLASRGERVRLFFTSVQLAEHACRVINLEPLAGSILIDVLGIGRLTRDDDVCMLVTPFNTGCAADSHVLGGIQELLLQANKRTVVLINPELEAVAAASLSSRHRVRPMFMADFVHAFHFECGRRRASDGQPGLLALYRRYPRDWQVHRKEALAPWFTHVLSTRQLPRAGQLDALIYERQRLRLASADEDGGGERGAEVLDIDE</sequence>
<organism evidence="3 4">
    <name type="scientific">Diacronema lutheri</name>
    <name type="common">Unicellular marine alga</name>
    <name type="synonym">Monochrysis lutheri</name>
    <dbReference type="NCBI Taxonomy" id="2081491"/>
    <lineage>
        <taxon>Eukaryota</taxon>
        <taxon>Haptista</taxon>
        <taxon>Haptophyta</taxon>
        <taxon>Pavlovophyceae</taxon>
        <taxon>Pavlovales</taxon>
        <taxon>Pavlovaceae</taxon>
        <taxon>Diacronema</taxon>
    </lineage>
</organism>
<dbReference type="EMBL" id="JAGTXO010000025">
    <property type="protein sequence ID" value="KAG8461591.1"/>
    <property type="molecule type" value="Genomic_DNA"/>
</dbReference>
<gene>
    <name evidence="3" type="ORF">KFE25_001195</name>
</gene>
<protein>
    <recommendedName>
        <fullName evidence="2">DUF1995 domain-containing protein</fullName>
    </recommendedName>
</protein>
<dbReference type="InterPro" id="IPR018962">
    <property type="entry name" value="DUF1995"/>
</dbReference>
<evidence type="ECO:0000256" key="1">
    <source>
        <dbReference type="SAM" id="SignalP"/>
    </source>
</evidence>